<comment type="caution">
    <text evidence="11">The sequence shown here is derived from an EMBL/GenBank/DDBJ whole genome shotgun (WGS) entry which is preliminary data.</text>
</comment>
<organism evidence="11 12">
    <name type="scientific">Rotaria sordida</name>
    <dbReference type="NCBI Taxonomy" id="392033"/>
    <lineage>
        <taxon>Eukaryota</taxon>
        <taxon>Metazoa</taxon>
        <taxon>Spiralia</taxon>
        <taxon>Gnathifera</taxon>
        <taxon>Rotifera</taxon>
        <taxon>Eurotatoria</taxon>
        <taxon>Bdelloidea</taxon>
        <taxon>Philodinida</taxon>
        <taxon>Philodinidae</taxon>
        <taxon>Rotaria</taxon>
    </lineage>
</organism>
<dbReference type="EC" id="3.6.1.43" evidence="9"/>
<gene>
    <name evidence="11" type="ORF">JBS370_LOCUS7108</name>
</gene>
<dbReference type="EMBL" id="CAJOBD010000414">
    <property type="protein sequence ID" value="CAF3664254.1"/>
    <property type="molecule type" value="Genomic_DNA"/>
</dbReference>
<keyword evidence="5 9" id="KW-1133">Transmembrane helix</keyword>
<keyword evidence="6 9" id="KW-0472">Membrane</keyword>
<feature type="transmembrane region" description="Helical" evidence="9">
    <location>
        <begin position="142"/>
        <end position="159"/>
    </location>
</feature>
<dbReference type="PANTHER" id="PTHR11247:SF1">
    <property type="entry name" value="DOLICHYLDIPHOSPHATASE 1"/>
    <property type="match status" value="1"/>
</dbReference>
<dbReference type="InterPro" id="IPR036938">
    <property type="entry name" value="PAP2/HPO_sf"/>
</dbReference>
<keyword evidence="9" id="KW-0256">Endoplasmic reticulum</keyword>
<dbReference type="GO" id="GO:0005789">
    <property type="term" value="C:endoplasmic reticulum membrane"/>
    <property type="evidence" value="ECO:0007669"/>
    <property type="project" value="UniProtKB-SubCell"/>
</dbReference>
<feature type="transmembrane region" description="Helical" evidence="9">
    <location>
        <begin position="196"/>
        <end position="216"/>
    </location>
</feature>
<reference evidence="11" key="1">
    <citation type="submission" date="2021-02" db="EMBL/GenBank/DDBJ databases">
        <authorList>
            <person name="Nowell W R."/>
        </authorList>
    </citation>
    <scope>NUCLEOTIDE SEQUENCE</scope>
</reference>
<evidence type="ECO:0000259" key="10">
    <source>
        <dbReference type="SMART" id="SM00014"/>
    </source>
</evidence>
<proteinExistence type="inferred from homology"/>
<evidence type="ECO:0000256" key="4">
    <source>
        <dbReference type="ARBA" id="ARBA00022801"/>
    </source>
</evidence>
<evidence type="ECO:0000256" key="6">
    <source>
        <dbReference type="ARBA" id="ARBA00023136"/>
    </source>
</evidence>
<dbReference type="Proteomes" id="UP000663836">
    <property type="component" value="Unassembled WGS sequence"/>
</dbReference>
<dbReference type="InterPro" id="IPR000326">
    <property type="entry name" value="PAP2/HPO"/>
</dbReference>
<evidence type="ECO:0000256" key="5">
    <source>
        <dbReference type="ARBA" id="ARBA00022989"/>
    </source>
</evidence>
<name>A0A818S4Z1_9BILA</name>
<comment type="subcellular location">
    <subcellularLocation>
        <location evidence="9">Endoplasmic reticulum membrane</location>
        <topology evidence="9">Multi-pass membrane protein</topology>
    </subcellularLocation>
    <subcellularLocation>
        <location evidence="1">Membrane</location>
        <topology evidence="1">Multi-pass membrane protein</topology>
    </subcellularLocation>
</comment>
<keyword evidence="3 9" id="KW-0812">Transmembrane</keyword>
<feature type="domain" description="Phosphatidic acid phosphatase type 2/haloperoxidase" evidence="10">
    <location>
        <begin position="87"/>
        <end position="214"/>
    </location>
</feature>
<sequence>MAPILPININSTNLNALSTIKPAYKHLINLPPAGVFSDPIYRPLSITFIEYQDGDKLGFVLAWFSMLPFIYIVALCTLILFRRDIQTIMYLNGFFLSGIINYYLKITFKQQRPERKMHFILARDRMDYYEIHGMPSGHAQSFFYFMTYLSIFVILKSQIPGASYVCSIRHRCFILVQFIAAILVAYSRVYLYYHTIAQVVVGGLIGIIFACIWYYFTNYQFIKYVPFITDLSLAKYLLIRDYSPIPHIIHFQYESEYAEAKRCRERYVNYSRDQILTNIP</sequence>
<dbReference type="InterPro" id="IPR039667">
    <property type="entry name" value="Dolichyldiphosphatase_PAP2"/>
</dbReference>
<evidence type="ECO:0000256" key="3">
    <source>
        <dbReference type="ARBA" id="ARBA00022692"/>
    </source>
</evidence>
<feature type="transmembrane region" description="Helical" evidence="9">
    <location>
        <begin position="88"/>
        <end position="104"/>
    </location>
</feature>
<dbReference type="CDD" id="cd03382">
    <property type="entry name" value="PAP2_dolichyldiphosphatase"/>
    <property type="match status" value="1"/>
</dbReference>
<evidence type="ECO:0000256" key="8">
    <source>
        <dbReference type="ARBA" id="ARBA00047349"/>
    </source>
</evidence>
<comment type="pathway">
    <text evidence="9">Protein modification; protein glycosylation.</text>
</comment>
<evidence type="ECO:0000313" key="12">
    <source>
        <dbReference type="Proteomes" id="UP000663836"/>
    </source>
</evidence>
<evidence type="ECO:0000256" key="9">
    <source>
        <dbReference type="RuleBase" id="RU367078"/>
    </source>
</evidence>
<dbReference type="Pfam" id="PF01569">
    <property type="entry name" value="PAP2"/>
    <property type="match status" value="1"/>
</dbReference>
<dbReference type="SMART" id="SM00014">
    <property type="entry name" value="acidPPc"/>
    <property type="match status" value="1"/>
</dbReference>
<dbReference type="GO" id="GO:0047874">
    <property type="term" value="F:dolichyldiphosphatase activity"/>
    <property type="evidence" value="ECO:0007669"/>
    <property type="project" value="UniProtKB-UniRule"/>
</dbReference>
<feature type="transmembrane region" description="Helical" evidence="9">
    <location>
        <begin position="60"/>
        <end position="81"/>
    </location>
</feature>
<accession>A0A818S4Z1</accession>
<dbReference type="GO" id="GO:0008610">
    <property type="term" value="P:lipid biosynthetic process"/>
    <property type="evidence" value="ECO:0007669"/>
    <property type="project" value="TreeGrafter"/>
</dbReference>
<comment type="similarity">
    <text evidence="2 9">Belongs to the dolichyldiphosphatase family.</text>
</comment>
<dbReference type="PANTHER" id="PTHR11247">
    <property type="entry name" value="PALMITOYL-PROTEIN THIOESTERASE/DOLICHYLDIPHOSPHATASE 1"/>
    <property type="match status" value="1"/>
</dbReference>
<comment type="catalytic activity">
    <reaction evidence="8 9">
        <text>a di-trans,poly-cis-dolichyl diphosphate + H2O = a di-trans,poly-cis-dolichyl phosphate + phosphate + H(+)</text>
        <dbReference type="Rhea" id="RHEA:14385"/>
        <dbReference type="Rhea" id="RHEA-COMP:19498"/>
        <dbReference type="Rhea" id="RHEA-COMP:19506"/>
        <dbReference type="ChEBI" id="CHEBI:15377"/>
        <dbReference type="ChEBI" id="CHEBI:15378"/>
        <dbReference type="ChEBI" id="CHEBI:43474"/>
        <dbReference type="ChEBI" id="CHEBI:57497"/>
        <dbReference type="ChEBI" id="CHEBI:57683"/>
        <dbReference type="EC" id="3.6.1.43"/>
    </reaction>
</comment>
<feature type="transmembrane region" description="Helical" evidence="9">
    <location>
        <begin position="171"/>
        <end position="190"/>
    </location>
</feature>
<evidence type="ECO:0000256" key="1">
    <source>
        <dbReference type="ARBA" id="ARBA00004141"/>
    </source>
</evidence>
<dbReference type="AlphaFoldDB" id="A0A818S4Z1"/>
<evidence type="ECO:0000313" key="11">
    <source>
        <dbReference type="EMBL" id="CAF3664254.1"/>
    </source>
</evidence>
<protein>
    <recommendedName>
        <fullName evidence="9">Dolichyldiphosphatase</fullName>
        <ecNumber evidence="9">3.6.1.43</ecNumber>
    </recommendedName>
</protein>
<dbReference type="UniPathway" id="UPA00378"/>
<evidence type="ECO:0000256" key="7">
    <source>
        <dbReference type="ARBA" id="ARBA00024907"/>
    </source>
</evidence>
<comment type="function">
    <text evidence="7 9">Required for efficient N-glycosylation. Necessary for maintaining optimal levels of dolichol-linked oligosaccharides. Hydrolyzes dolichyl pyrophosphate at a very high rate and dolichyl monophosphate at a much lower rate. Does not act on phosphatidate.</text>
</comment>
<dbReference type="GO" id="GO:0006487">
    <property type="term" value="P:protein N-linked glycosylation"/>
    <property type="evidence" value="ECO:0007669"/>
    <property type="project" value="UniProtKB-UniRule"/>
</dbReference>
<dbReference type="SUPFAM" id="SSF48317">
    <property type="entry name" value="Acid phosphatase/Vanadium-dependent haloperoxidase"/>
    <property type="match status" value="1"/>
</dbReference>
<keyword evidence="4 9" id="KW-0378">Hydrolase</keyword>
<dbReference type="Gene3D" id="1.20.144.10">
    <property type="entry name" value="Phosphatidic acid phosphatase type 2/haloperoxidase"/>
    <property type="match status" value="1"/>
</dbReference>
<evidence type="ECO:0000256" key="2">
    <source>
        <dbReference type="ARBA" id="ARBA00005518"/>
    </source>
</evidence>